<dbReference type="AlphaFoldDB" id="A0A1E5XWQ3"/>
<evidence type="ECO:0000313" key="3">
    <source>
        <dbReference type="EMBL" id="OEO33002.1"/>
    </source>
</evidence>
<dbReference type="PANTHER" id="PTHR18964:SF149">
    <property type="entry name" value="BIFUNCTIONAL UDP-N-ACETYLGLUCOSAMINE 2-EPIMERASE_N-ACETYLMANNOSAMINE KINASE"/>
    <property type="match status" value="1"/>
</dbReference>
<dbReference type="PANTHER" id="PTHR18964">
    <property type="entry name" value="ROK (REPRESSOR, ORF, KINASE) FAMILY"/>
    <property type="match status" value="1"/>
</dbReference>
<dbReference type="GO" id="GO:0006355">
    <property type="term" value="P:regulation of DNA-templated transcription"/>
    <property type="evidence" value="ECO:0007669"/>
    <property type="project" value="InterPro"/>
</dbReference>
<dbReference type="Gene3D" id="1.10.10.10">
    <property type="entry name" value="Winged helix-like DNA-binding domain superfamily/Winged helix DNA-binding domain"/>
    <property type="match status" value="1"/>
</dbReference>
<name>A0A1E5XWQ3_9HYPH</name>
<dbReference type="SUPFAM" id="SSF53067">
    <property type="entry name" value="Actin-like ATPase domain"/>
    <property type="match status" value="1"/>
</dbReference>
<dbReference type="Pfam" id="PF00480">
    <property type="entry name" value="ROK"/>
    <property type="match status" value="1"/>
</dbReference>
<keyword evidence="4" id="KW-1185">Reference proteome</keyword>
<dbReference type="InterPro" id="IPR036390">
    <property type="entry name" value="WH_DNA-bd_sf"/>
</dbReference>
<dbReference type="RefSeq" id="WP_069907842.1">
    <property type="nucleotide sequence ID" value="NZ_LAJE02000043.1"/>
</dbReference>
<dbReference type="SUPFAM" id="SSF46785">
    <property type="entry name" value="Winged helix' DNA-binding domain"/>
    <property type="match status" value="1"/>
</dbReference>
<gene>
    <name evidence="3" type="ORF">VW23_008645</name>
</gene>
<dbReference type="Proteomes" id="UP000095463">
    <property type="component" value="Unassembled WGS sequence"/>
</dbReference>
<dbReference type="EMBL" id="LAJE02000043">
    <property type="protein sequence ID" value="OEO33002.1"/>
    <property type="molecule type" value="Genomic_DNA"/>
</dbReference>
<dbReference type="InterPro" id="IPR012318">
    <property type="entry name" value="HTH_CRP"/>
</dbReference>
<dbReference type="InterPro" id="IPR000600">
    <property type="entry name" value="ROK"/>
</dbReference>
<dbReference type="GO" id="GO:0003677">
    <property type="term" value="F:DNA binding"/>
    <property type="evidence" value="ECO:0007669"/>
    <property type="project" value="InterPro"/>
</dbReference>
<evidence type="ECO:0000256" key="1">
    <source>
        <dbReference type="ARBA" id="ARBA00006479"/>
    </source>
</evidence>
<dbReference type="Pfam" id="PF13412">
    <property type="entry name" value="HTH_24"/>
    <property type="match status" value="1"/>
</dbReference>
<accession>A0A1E5XWQ3</accession>
<dbReference type="InterPro" id="IPR036388">
    <property type="entry name" value="WH-like_DNA-bd_sf"/>
</dbReference>
<organism evidence="3 4">
    <name type="scientific">Devosia insulae DS-56</name>
    <dbReference type="NCBI Taxonomy" id="1116389"/>
    <lineage>
        <taxon>Bacteria</taxon>
        <taxon>Pseudomonadati</taxon>
        <taxon>Pseudomonadota</taxon>
        <taxon>Alphaproteobacteria</taxon>
        <taxon>Hyphomicrobiales</taxon>
        <taxon>Devosiaceae</taxon>
        <taxon>Devosia</taxon>
    </lineage>
</organism>
<evidence type="ECO:0000313" key="4">
    <source>
        <dbReference type="Proteomes" id="UP000095463"/>
    </source>
</evidence>
<comment type="caution">
    <text evidence="3">The sequence shown here is derived from an EMBL/GenBank/DDBJ whole genome shotgun (WGS) entry which is preliminary data.</text>
</comment>
<reference evidence="3 4" key="1">
    <citation type="journal article" date="2015" name="Genome Announc.">
        <title>Genome Assemblies of Three Soil-Associated Devosia species: D. insulae, D. limi, and D. soli.</title>
        <authorList>
            <person name="Hassan Y.I."/>
            <person name="Lepp D."/>
            <person name="Zhou T."/>
        </authorList>
    </citation>
    <scope>NUCLEOTIDE SEQUENCE [LARGE SCALE GENOMIC DNA]</scope>
    <source>
        <strain evidence="3 4">DS-56</strain>
    </source>
</reference>
<dbReference type="InterPro" id="IPR043129">
    <property type="entry name" value="ATPase_NBD"/>
</dbReference>
<comment type="similarity">
    <text evidence="1">Belongs to the ROK (NagC/XylR) family.</text>
</comment>
<sequence>MGLRGTNQEFGRPYNRRIVLEAIRATGPTTRGRIAAEVGLTVQTVSTIIRELEEQGYILSNREEPRGRGLPPTTLRINPEGGYAIGVYITPLGLDAALINLAGDVVGSVHSNAARCSPDEAFTLIGSMVAELRALRGGARMLGVGLSLPGPFGVESMSFVGPTTMVGWGNVALRERLAEVTGLPAFIESDMAAAALGERLYGRGAEFADFYYLFIGVGLGGIMVHEGVGQRGAWGNAGEISHIPIVPDGELCPCGNRGCLERYVSLEAFNRRGLGEAAYADAIGPQLRAALITIENLFDPETVILGGLAPPSLSAELARVAAELPNSVSARHDRKAPRLIISDGGPHTVLRGAAALAVAGVLSPRFGQLFAPGQTQLKGLAA</sequence>
<evidence type="ECO:0000259" key="2">
    <source>
        <dbReference type="SMART" id="SM00419"/>
    </source>
</evidence>
<dbReference type="Gene3D" id="3.30.420.40">
    <property type="match status" value="2"/>
</dbReference>
<dbReference type="SMART" id="SM00419">
    <property type="entry name" value="HTH_CRP"/>
    <property type="match status" value="1"/>
</dbReference>
<proteinExistence type="inferred from homology"/>
<feature type="domain" description="HTH crp-type" evidence="2">
    <location>
        <begin position="21"/>
        <end position="79"/>
    </location>
</feature>
<dbReference type="OrthoDB" id="49685at2"/>
<protein>
    <submittedName>
        <fullName evidence="3">Transcriptional regulator</fullName>
    </submittedName>
</protein>